<accession>A0A2P4WZK0</accession>
<protein>
    <submittedName>
        <fullName evidence="1">Transposable element Tc3 Transposase</fullName>
    </submittedName>
</protein>
<evidence type="ECO:0000313" key="2">
    <source>
        <dbReference type="Proteomes" id="UP000237271"/>
    </source>
</evidence>
<comment type="caution">
    <text evidence="1">The sequence shown here is derived from an EMBL/GenBank/DDBJ whole genome shotgun (WGS) entry which is preliminary data.</text>
</comment>
<dbReference type="EMBL" id="NCKW01020170">
    <property type="protein sequence ID" value="POM58720.1"/>
    <property type="molecule type" value="Genomic_DNA"/>
</dbReference>
<reference evidence="1 2" key="1">
    <citation type="journal article" date="2017" name="Genome Biol. Evol.">
        <title>Phytophthora megakarya and P. palmivora, closely related causal agents of cacao black pod rot, underwent increases in genome sizes and gene numbers by different mechanisms.</title>
        <authorList>
            <person name="Ali S.S."/>
            <person name="Shao J."/>
            <person name="Lary D.J."/>
            <person name="Kronmiller B."/>
            <person name="Shen D."/>
            <person name="Strem M.D."/>
            <person name="Amoako-Attah I."/>
            <person name="Akrofi A.Y."/>
            <person name="Begoude B.A."/>
            <person name="Ten Hoopen G.M."/>
            <person name="Coulibaly K."/>
            <person name="Kebe B.I."/>
            <person name="Melnick R.L."/>
            <person name="Guiltinan M.J."/>
            <person name="Tyler B.M."/>
            <person name="Meinhardt L.W."/>
            <person name="Bailey B.A."/>
        </authorList>
    </citation>
    <scope>NUCLEOTIDE SEQUENCE [LARGE SCALE GENOMIC DNA]</scope>
    <source>
        <strain evidence="2">sbr112.9</strain>
    </source>
</reference>
<keyword evidence="2" id="KW-1185">Reference proteome</keyword>
<proteinExistence type="predicted"/>
<evidence type="ECO:0000313" key="1">
    <source>
        <dbReference type="EMBL" id="POM58720.1"/>
    </source>
</evidence>
<sequence length="85" mass="9370">MVSNRGIKYGKNRKLTFMTTLRQAGGGSFIVCVAFSSRGKSPFVVLHGWLTEVFILLQSSPHSALVCPDDVYTISEYPLPVAHLK</sequence>
<name>A0A2P4WZK0_9STRA</name>
<organism evidence="1 2">
    <name type="scientific">Phytophthora palmivora</name>
    <dbReference type="NCBI Taxonomy" id="4796"/>
    <lineage>
        <taxon>Eukaryota</taxon>
        <taxon>Sar</taxon>
        <taxon>Stramenopiles</taxon>
        <taxon>Oomycota</taxon>
        <taxon>Peronosporomycetes</taxon>
        <taxon>Peronosporales</taxon>
        <taxon>Peronosporaceae</taxon>
        <taxon>Phytophthora</taxon>
    </lineage>
</organism>
<gene>
    <name evidence="1" type="ORF">PHPALM_36598</name>
</gene>
<dbReference type="AlphaFoldDB" id="A0A2P4WZK0"/>
<dbReference type="Proteomes" id="UP000237271">
    <property type="component" value="Unassembled WGS sequence"/>
</dbReference>